<evidence type="ECO:0000313" key="1">
    <source>
        <dbReference type="EnsemblMetazoa" id="AMEC003780-PA"/>
    </source>
</evidence>
<proteinExistence type="predicted"/>
<accession>A0A182TK56</accession>
<evidence type="ECO:0000313" key="2">
    <source>
        <dbReference type="Proteomes" id="UP000075902"/>
    </source>
</evidence>
<dbReference type="AlphaFoldDB" id="A0A182TK56"/>
<dbReference type="VEuPathDB" id="VectorBase:AMEC003780"/>
<sequence>MVNLGTGNVHENVLPTLAFISLGPGRDRQLGWKPPIGLDVVVHLRCSDWKHPGAGPYDAQEQASVRRHGVSLFENSVGIGRLTRVWFVVVGSSRCCVCESLAAAAEAFCPFPPYRAHYRSISQNFFCASESCHGVRFAPVHGHRCAIRFFAARGETFFGPHTGPRKVFELCS</sequence>
<dbReference type="EnsemblMetazoa" id="AMEC003780-RA">
    <property type="protein sequence ID" value="AMEC003780-PA"/>
    <property type="gene ID" value="AMEC003780"/>
</dbReference>
<keyword evidence="2" id="KW-1185">Reference proteome</keyword>
<dbReference type="Proteomes" id="UP000075902">
    <property type="component" value="Unassembled WGS sequence"/>
</dbReference>
<organism evidence="1 2">
    <name type="scientific">Anopheles melas</name>
    <dbReference type="NCBI Taxonomy" id="34690"/>
    <lineage>
        <taxon>Eukaryota</taxon>
        <taxon>Metazoa</taxon>
        <taxon>Ecdysozoa</taxon>
        <taxon>Arthropoda</taxon>
        <taxon>Hexapoda</taxon>
        <taxon>Insecta</taxon>
        <taxon>Pterygota</taxon>
        <taxon>Neoptera</taxon>
        <taxon>Endopterygota</taxon>
        <taxon>Diptera</taxon>
        <taxon>Nematocera</taxon>
        <taxon>Culicoidea</taxon>
        <taxon>Culicidae</taxon>
        <taxon>Anophelinae</taxon>
        <taxon>Anopheles</taxon>
    </lineage>
</organism>
<reference evidence="2" key="1">
    <citation type="submission" date="2014-01" db="EMBL/GenBank/DDBJ databases">
        <title>The Genome Sequence of Anopheles melas CM1001059_A (V2).</title>
        <authorList>
            <consortium name="The Broad Institute Genomics Platform"/>
            <person name="Neafsey D.E."/>
            <person name="Besansky N."/>
            <person name="Howell P."/>
            <person name="Walton C."/>
            <person name="Young S.K."/>
            <person name="Zeng Q."/>
            <person name="Gargeya S."/>
            <person name="Fitzgerald M."/>
            <person name="Haas B."/>
            <person name="Abouelleil A."/>
            <person name="Allen A.W."/>
            <person name="Alvarado L."/>
            <person name="Arachchi H.M."/>
            <person name="Berlin A.M."/>
            <person name="Chapman S.B."/>
            <person name="Gainer-Dewar J."/>
            <person name="Goldberg J."/>
            <person name="Griggs A."/>
            <person name="Gujja S."/>
            <person name="Hansen M."/>
            <person name="Howarth C."/>
            <person name="Imamovic A."/>
            <person name="Ireland A."/>
            <person name="Larimer J."/>
            <person name="McCowan C."/>
            <person name="Murphy C."/>
            <person name="Pearson M."/>
            <person name="Poon T.W."/>
            <person name="Priest M."/>
            <person name="Roberts A."/>
            <person name="Saif S."/>
            <person name="Shea T."/>
            <person name="Sisk P."/>
            <person name="Sykes S."/>
            <person name="Wortman J."/>
            <person name="Nusbaum C."/>
            <person name="Birren B."/>
        </authorList>
    </citation>
    <scope>NUCLEOTIDE SEQUENCE [LARGE SCALE GENOMIC DNA]</scope>
    <source>
        <strain evidence="2">CM1001059</strain>
    </source>
</reference>
<reference evidence="1" key="2">
    <citation type="submission" date="2020-05" db="UniProtKB">
        <authorList>
            <consortium name="EnsemblMetazoa"/>
        </authorList>
    </citation>
    <scope>IDENTIFICATION</scope>
    <source>
        <strain evidence="1">CM1001059</strain>
    </source>
</reference>
<protein>
    <submittedName>
        <fullName evidence="1">Uncharacterized protein</fullName>
    </submittedName>
</protein>
<name>A0A182TK56_9DIPT</name>